<dbReference type="Proteomes" id="UP001519363">
    <property type="component" value="Unassembled WGS sequence"/>
</dbReference>
<keyword evidence="1" id="KW-0548">Nucleotidyltransferase</keyword>
<evidence type="ECO:0000313" key="2">
    <source>
        <dbReference type="Proteomes" id="UP001519363"/>
    </source>
</evidence>
<dbReference type="Pfam" id="PF04439">
    <property type="entry name" value="Adenyl_transf"/>
    <property type="match status" value="1"/>
</dbReference>
<proteinExistence type="predicted"/>
<dbReference type="Gene3D" id="1.20.120.330">
    <property type="entry name" value="Nucleotidyltransferases domain 2"/>
    <property type="match status" value="1"/>
</dbReference>
<comment type="caution">
    <text evidence="1">The sequence shown here is derived from an EMBL/GenBank/DDBJ whole genome shotgun (WGS) entry which is preliminary data.</text>
</comment>
<dbReference type="SUPFAM" id="SSF81301">
    <property type="entry name" value="Nucleotidyltransferase"/>
    <property type="match status" value="1"/>
</dbReference>
<dbReference type="RefSeq" id="WP_086782859.1">
    <property type="nucleotide sequence ID" value="NZ_JAGIOO010000001.1"/>
</dbReference>
<keyword evidence="2" id="KW-1185">Reference proteome</keyword>
<dbReference type="InterPro" id="IPR043519">
    <property type="entry name" value="NT_sf"/>
</dbReference>
<keyword evidence="1" id="KW-0808">Transferase</keyword>
<gene>
    <name evidence="1" type="ORF">JOF53_007729</name>
</gene>
<accession>A0ABS5AR20</accession>
<dbReference type="EC" id="2.7.7.-" evidence="1"/>
<evidence type="ECO:0000313" key="1">
    <source>
        <dbReference type="EMBL" id="MBP2478857.1"/>
    </source>
</evidence>
<protein>
    <submittedName>
        <fullName evidence="1">Aminoglycoside 6-adenylyltransferase</fullName>
        <ecNumber evidence="1">2.7.7.-</ecNumber>
    </submittedName>
</protein>
<dbReference type="SUPFAM" id="SSF81631">
    <property type="entry name" value="PAP/OAS1 substrate-binding domain"/>
    <property type="match status" value="1"/>
</dbReference>
<reference evidence="1 2" key="1">
    <citation type="submission" date="2021-03" db="EMBL/GenBank/DDBJ databases">
        <title>Sequencing the genomes of 1000 actinobacteria strains.</title>
        <authorList>
            <person name="Klenk H.-P."/>
        </authorList>
    </citation>
    <scope>NUCLEOTIDE SEQUENCE [LARGE SCALE GENOMIC DNA]</scope>
    <source>
        <strain evidence="1 2">DSM 44580</strain>
    </source>
</reference>
<dbReference type="GO" id="GO:0016779">
    <property type="term" value="F:nucleotidyltransferase activity"/>
    <property type="evidence" value="ECO:0007669"/>
    <property type="project" value="UniProtKB-KW"/>
</dbReference>
<dbReference type="InterPro" id="IPR007530">
    <property type="entry name" value="Aminoglycoside_adenylylTfrase"/>
</dbReference>
<sequence length="270" mass="30063">MITEAGLAAWAAGRADIRLVLRTGSRARQDGTRDEHSDHDIEVYTENPERYGDGDWLSELGEVLVSVGLEGPYRNPARLVLFTSGEKADFQLLPLARLDELAAGLDDLHSRGYQVLHDPEGLAARLPAPEGPIPPEPPTEEEFQELCAEFWFELAHLPRYLARGELWVVKSRDATCKQLLETVIEWYARALGADDTWHGGTRMRTWAPEVWPRLAALFGSFDAEGARAAAHATGELFAELSRAVARAHGFSYRAEPELAVLPQLYVRSYT</sequence>
<name>A0ABS5AR20_9PSEU</name>
<dbReference type="Gene3D" id="3.30.460.10">
    <property type="entry name" value="Beta Polymerase, domain 2"/>
    <property type="match status" value="1"/>
</dbReference>
<dbReference type="EMBL" id="JAGIOO010000001">
    <property type="protein sequence ID" value="MBP2478857.1"/>
    <property type="molecule type" value="Genomic_DNA"/>
</dbReference>
<organism evidence="1 2">
    <name type="scientific">Crossiella equi</name>
    <dbReference type="NCBI Taxonomy" id="130796"/>
    <lineage>
        <taxon>Bacteria</taxon>
        <taxon>Bacillati</taxon>
        <taxon>Actinomycetota</taxon>
        <taxon>Actinomycetes</taxon>
        <taxon>Pseudonocardiales</taxon>
        <taxon>Pseudonocardiaceae</taxon>
        <taxon>Crossiella</taxon>
    </lineage>
</organism>